<name>A0ABQ5H4T6_9ASTR</name>
<reference evidence="1" key="2">
    <citation type="submission" date="2022-01" db="EMBL/GenBank/DDBJ databases">
        <authorList>
            <person name="Yamashiro T."/>
            <person name="Shiraishi A."/>
            <person name="Satake H."/>
            <person name="Nakayama K."/>
        </authorList>
    </citation>
    <scope>NUCLEOTIDE SEQUENCE</scope>
</reference>
<evidence type="ECO:0000313" key="2">
    <source>
        <dbReference type="Proteomes" id="UP001151760"/>
    </source>
</evidence>
<sequence length="381" mass="44937">MGSLRQQGAPSDWVKFNSYDFTPDNLKEFRKRYCELLRKEIEGPEVLDYAEFSTLHDGLALQNFDQFCHVSYRHENRIFTSQAWNRLFRIQEQVVREYVKEFLSCFTFRDHVVELDVVDTMVFQLGEVKRSMSMRRFILALGLYTPEEINDNLFEPFRDACFRNRTNNYNPTEYFVGISTQNYYDTRHPPSYTIIKNHIRRLVHRLLTLLVACKHNAKVKVTLDDLFLLHNIDGEKMVDVPWTVAKFLSDKTKRYKKKSLIVGAHLIGRIARSYGLMAPAYMRIVTLGQETSLLNVAKLVDLGICRGAQDEEGGVSHRPNMTFTNRLRAMDDKLGNMDTNIYKLSNNVKDLTYVVFGMSEQYDQFYREFRQMRMEQERFHE</sequence>
<comment type="caution">
    <text evidence="1">The sequence shown here is derived from an EMBL/GenBank/DDBJ whole genome shotgun (WGS) entry which is preliminary data.</text>
</comment>
<evidence type="ECO:0000313" key="1">
    <source>
        <dbReference type="EMBL" id="GJT82257.1"/>
    </source>
</evidence>
<reference evidence="1" key="1">
    <citation type="journal article" date="2022" name="Int. J. Mol. Sci.">
        <title>Draft Genome of Tanacetum Coccineum: Genomic Comparison of Closely Related Tanacetum-Family Plants.</title>
        <authorList>
            <person name="Yamashiro T."/>
            <person name="Shiraishi A."/>
            <person name="Nakayama K."/>
            <person name="Satake H."/>
        </authorList>
    </citation>
    <scope>NUCLEOTIDE SEQUENCE</scope>
</reference>
<proteinExistence type="predicted"/>
<protein>
    <submittedName>
        <fullName evidence="1">Uncharacterized protein</fullName>
    </submittedName>
</protein>
<keyword evidence="2" id="KW-1185">Reference proteome</keyword>
<organism evidence="1 2">
    <name type="scientific">Tanacetum coccineum</name>
    <dbReference type="NCBI Taxonomy" id="301880"/>
    <lineage>
        <taxon>Eukaryota</taxon>
        <taxon>Viridiplantae</taxon>
        <taxon>Streptophyta</taxon>
        <taxon>Embryophyta</taxon>
        <taxon>Tracheophyta</taxon>
        <taxon>Spermatophyta</taxon>
        <taxon>Magnoliopsida</taxon>
        <taxon>eudicotyledons</taxon>
        <taxon>Gunneridae</taxon>
        <taxon>Pentapetalae</taxon>
        <taxon>asterids</taxon>
        <taxon>campanulids</taxon>
        <taxon>Asterales</taxon>
        <taxon>Asteraceae</taxon>
        <taxon>Asteroideae</taxon>
        <taxon>Anthemideae</taxon>
        <taxon>Anthemidinae</taxon>
        <taxon>Tanacetum</taxon>
    </lineage>
</organism>
<dbReference type="Proteomes" id="UP001151760">
    <property type="component" value="Unassembled WGS sequence"/>
</dbReference>
<accession>A0ABQ5H4T6</accession>
<gene>
    <name evidence="1" type="ORF">Tco_1056599</name>
</gene>
<dbReference type="EMBL" id="BQNB010019151">
    <property type="protein sequence ID" value="GJT82257.1"/>
    <property type="molecule type" value="Genomic_DNA"/>
</dbReference>